<evidence type="ECO:0000313" key="2">
    <source>
        <dbReference type="Proteomes" id="UP000007127"/>
    </source>
</evidence>
<dbReference type="Proteomes" id="UP000007127">
    <property type="component" value="Plasmid"/>
</dbReference>
<dbReference type="EMBL" id="CP004389">
    <property type="protein sequence ID" value="AJD54449.1"/>
    <property type="molecule type" value="Genomic_DNA"/>
</dbReference>
<accession>A0AB72UK71</accession>
<name>A0AB72UK71_9PROT</name>
<protein>
    <submittedName>
        <fullName evidence="1">Uncharacterized protein</fullName>
    </submittedName>
</protein>
<keyword evidence="1" id="KW-0614">Plasmid</keyword>
<geneLocation type="plasmid" evidence="2"/>
<organism evidence="1 2">
    <name type="scientific">Thalassospira xiamenensis M-5 = DSM 17429</name>
    <dbReference type="NCBI Taxonomy" id="1123366"/>
    <lineage>
        <taxon>Bacteria</taxon>
        <taxon>Pseudomonadati</taxon>
        <taxon>Pseudomonadota</taxon>
        <taxon>Alphaproteobacteria</taxon>
        <taxon>Rhodospirillales</taxon>
        <taxon>Thalassospiraceae</taxon>
        <taxon>Thalassospira</taxon>
    </lineage>
</organism>
<reference evidence="1 2" key="1">
    <citation type="journal article" date="2012" name="J. Bacteriol.">
        <title>Genome sequence of Thalassospira xiamenensis type strain M-5.</title>
        <authorList>
            <person name="Lai Q."/>
            <person name="Shao Z."/>
        </authorList>
    </citation>
    <scope>NUCLEOTIDE SEQUENCE [LARGE SCALE GENOMIC DNA]</scope>
    <source>
        <strain evidence="1 2">M-5</strain>
    </source>
</reference>
<dbReference type="KEGG" id="txi:TH3_21883"/>
<evidence type="ECO:0000313" key="1">
    <source>
        <dbReference type="EMBL" id="AJD54449.1"/>
    </source>
</evidence>
<gene>
    <name evidence="1" type="ORF">TH3_21883</name>
</gene>
<dbReference type="AlphaFoldDB" id="A0AB72UK71"/>
<proteinExistence type="predicted"/>
<sequence>MLPHRNRSHSEIVLSGKIEFNLTKKLLQSELAIILGATGQQGTISRSLKMAKGPMFQLVTLIKSLHETMPADAFRKVLEDWLDTLPDGEERIETLNSALRARYSKDKK</sequence>